<feature type="region of interest" description="Disordered" evidence="5">
    <location>
        <begin position="1028"/>
        <end position="1054"/>
    </location>
</feature>
<keyword evidence="1" id="KW-0479">Metal-binding</keyword>
<feature type="compositionally biased region" description="Polar residues" evidence="5">
    <location>
        <begin position="1045"/>
        <end position="1054"/>
    </location>
</feature>
<evidence type="ECO:0000256" key="5">
    <source>
        <dbReference type="SAM" id="MobiDB-lite"/>
    </source>
</evidence>
<evidence type="ECO:0000256" key="3">
    <source>
        <dbReference type="ARBA" id="ARBA00022833"/>
    </source>
</evidence>
<dbReference type="PANTHER" id="PTHR31973">
    <property type="entry name" value="POLYPROTEIN, PUTATIVE-RELATED"/>
    <property type="match status" value="1"/>
</dbReference>
<dbReference type="InterPro" id="IPR004332">
    <property type="entry name" value="Transposase_MuDR"/>
</dbReference>
<sequence length="1054" mass="118417">MDEGVMILVGSWECKESGEWRFKMSAKKYAKCVDVGEGDTISDVEEKIATAFGVDRKRTKLELSFWFEGGDTVFTQQKMPPVSVDSESSLSKFKKIRVDKGGMNMYLTLVEDDGECANTGGQHAISGPDSNADGDNTEVGAGDMERECIGAGESTQFIPVTFEEEEFLADIYEFEESFKRKKASLDKENAKKRREEELVGELDTGSDGGRWESDSEDSGDYDFDAMSKLIETEYPPDWDPWKTSKEKTITTEDARVWGQVAEMGGRERGTPGCSAGAGSVEMSIQMGQIRMRQIGANTQGTETSDSLIPSWESSCGRRNTGSGRTQTALGLVDVSVTASPRREDASAFDDVEGQGNTEEGLGGRAGEDSPEMSPQMGQRIRRDRETSSQRTETFNTDYGRTTWDTTGRNQMLLEGRPDASAFVEGEREGNLEEEVMGCSGEEESAEMSFQMGQTSSKLTLGENMFTELVGDDLEMIRDAAPFKDNAKGVAQDTANMNLRKTGDSIYIGRIFKNKAELHRALCVYSIKRLFNFRIKASDKMRVIAICHDSKCHWRIYATFHENSENVEIRTATLKHSCDVKSRSKYGMKATQSILGDLLKAKYAHGKKGPRACELPEIVLAELNVTISYMKAWHAKEMAMKRARGSEEDSYKFLQTYLHLLRTTNPGTLSTVHTDYTEEGDIRFKYLFFAFGASIAGYKYLRKVIVIDGTQTKGKYKSCLVAASGQDGNYQIFPLAFGIIDSENIAGWTWFFEQLLQIVPDEEDLVFVSDRHAAIYAGLRTVYPLAKHACCTVHLFRNVVHHFKCEGLAKMVSNAARSYTVGDLRYWFEEIQRRNIECANYLVEIGISHWTLAYFPGMRYNVMSSNISESLNAAMQKAIDFPIVTMVEFIRTMLMRWFCERREVATRTRTRCTPEIEEMLIDHLKEATDCAVIAASEWIYQVNDGFGIVFTVDLQKKTCTCRVFDVLMVPCCHALAAVGIRNVDIYSLVGNYAFVTEWRKLWREHILPPPKEKDTEVPNTISEVVVIPPKTRRPGGRPRTVRIPSQGEQQVSRAI</sequence>
<dbReference type="EMBL" id="JAEFBK010000011">
    <property type="protein sequence ID" value="KAG7550109.1"/>
    <property type="molecule type" value="Genomic_DNA"/>
</dbReference>
<evidence type="ECO:0000259" key="6">
    <source>
        <dbReference type="PROSITE" id="PS50966"/>
    </source>
</evidence>
<organism evidence="7 8">
    <name type="scientific">Arabidopsis thaliana x Arabidopsis arenosa</name>
    <dbReference type="NCBI Taxonomy" id="1240361"/>
    <lineage>
        <taxon>Eukaryota</taxon>
        <taxon>Viridiplantae</taxon>
        <taxon>Streptophyta</taxon>
        <taxon>Embryophyta</taxon>
        <taxon>Tracheophyta</taxon>
        <taxon>Spermatophyta</taxon>
        <taxon>Magnoliopsida</taxon>
        <taxon>eudicotyledons</taxon>
        <taxon>Gunneridae</taxon>
        <taxon>Pentapetalae</taxon>
        <taxon>rosids</taxon>
        <taxon>malvids</taxon>
        <taxon>Brassicales</taxon>
        <taxon>Brassicaceae</taxon>
        <taxon>Camelineae</taxon>
        <taxon>Arabidopsis</taxon>
    </lineage>
</organism>
<gene>
    <name evidence="7" type="ORF">ISN45_Aa06g009250</name>
</gene>
<dbReference type="PROSITE" id="PS50966">
    <property type="entry name" value="ZF_SWIM"/>
    <property type="match status" value="1"/>
</dbReference>
<feature type="domain" description="SWIM-type" evidence="6">
    <location>
        <begin position="949"/>
        <end position="981"/>
    </location>
</feature>
<accession>A0A8T1YWF5</accession>
<dbReference type="Pfam" id="PF03108">
    <property type="entry name" value="DBD_Tnp_Mut"/>
    <property type="match status" value="1"/>
</dbReference>
<proteinExistence type="predicted"/>
<feature type="compositionally biased region" description="Basic residues" evidence="5">
    <location>
        <begin position="1029"/>
        <end position="1039"/>
    </location>
</feature>
<evidence type="ECO:0000256" key="1">
    <source>
        <dbReference type="ARBA" id="ARBA00022723"/>
    </source>
</evidence>
<dbReference type="InterPro" id="IPR006564">
    <property type="entry name" value="Znf_PMZ"/>
</dbReference>
<keyword evidence="2 4" id="KW-0863">Zinc-finger</keyword>
<feature type="region of interest" description="Disordered" evidence="5">
    <location>
        <begin position="337"/>
        <end position="403"/>
    </location>
</feature>
<dbReference type="AlphaFoldDB" id="A0A8T1YWF5"/>
<name>A0A8T1YWF5_9BRAS</name>
<evidence type="ECO:0000313" key="7">
    <source>
        <dbReference type="EMBL" id="KAG7550109.1"/>
    </source>
</evidence>
<reference evidence="7 8" key="1">
    <citation type="submission" date="2020-12" db="EMBL/GenBank/DDBJ databases">
        <title>Concerted genomic and epigenomic changes stabilize Arabidopsis allopolyploids.</title>
        <authorList>
            <person name="Chen Z."/>
        </authorList>
    </citation>
    <scope>NUCLEOTIDE SEQUENCE [LARGE SCALE GENOMIC DNA]</scope>
    <source>
        <strain evidence="7">Allo738</strain>
        <tissue evidence="7">Leaf</tissue>
    </source>
</reference>
<keyword evidence="3" id="KW-0862">Zinc</keyword>
<feature type="compositionally biased region" description="Basic and acidic residues" evidence="5">
    <location>
        <begin position="183"/>
        <end position="197"/>
    </location>
</feature>
<keyword evidence="8" id="KW-1185">Reference proteome</keyword>
<dbReference type="Pfam" id="PF10551">
    <property type="entry name" value="MULE"/>
    <property type="match status" value="1"/>
</dbReference>
<dbReference type="SMART" id="SM00575">
    <property type="entry name" value="ZnF_PMZ"/>
    <property type="match status" value="1"/>
</dbReference>
<feature type="region of interest" description="Disordered" evidence="5">
    <location>
        <begin position="300"/>
        <end position="324"/>
    </location>
</feature>
<dbReference type="Pfam" id="PF04434">
    <property type="entry name" value="SWIM"/>
    <property type="match status" value="1"/>
</dbReference>
<dbReference type="InterPro" id="IPR018289">
    <property type="entry name" value="MULE_transposase_dom"/>
</dbReference>
<comment type="caution">
    <text evidence="7">The sequence shown here is derived from an EMBL/GenBank/DDBJ whole genome shotgun (WGS) entry which is preliminary data.</text>
</comment>
<evidence type="ECO:0000313" key="8">
    <source>
        <dbReference type="Proteomes" id="UP000694240"/>
    </source>
</evidence>
<evidence type="ECO:0000256" key="4">
    <source>
        <dbReference type="PROSITE-ProRule" id="PRU00325"/>
    </source>
</evidence>
<evidence type="ECO:0000256" key="2">
    <source>
        <dbReference type="ARBA" id="ARBA00022771"/>
    </source>
</evidence>
<protein>
    <submittedName>
        <fullName evidence="7">Zinc finger SWIM-type</fullName>
    </submittedName>
</protein>
<dbReference type="InterPro" id="IPR007527">
    <property type="entry name" value="Znf_SWIM"/>
</dbReference>
<dbReference type="GO" id="GO:0008270">
    <property type="term" value="F:zinc ion binding"/>
    <property type="evidence" value="ECO:0007669"/>
    <property type="project" value="UniProtKB-KW"/>
</dbReference>
<feature type="region of interest" description="Disordered" evidence="5">
    <location>
        <begin position="183"/>
        <end position="220"/>
    </location>
</feature>
<dbReference type="Proteomes" id="UP000694240">
    <property type="component" value="Chromosome 11"/>
</dbReference>
<feature type="compositionally biased region" description="Polar residues" evidence="5">
    <location>
        <begin position="388"/>
        <end position="403"/>
    </location>
</feature>
<dbReference type="PANTHER" id="PTHR31973:SF187">
    <property type="entry name" value="MUTATOR TRANSPOSASE MUDRA PROTEIN"/>
    <property type="match status" value="1"/>
</dbReference>